<evidence type="ECO:0000313" key="2">
    <source>
        <dbReference type="Proteomes" id="UP001391051"/>
    </source>
</evidence>
<proteinExistence type="predicted"/>
<evidence type="ECO:0000313" key="1">
    <source>
        <dbReference type="EMBL" id="KAK7946386.1"/>
    </source>
</evidence>
<name>A0ABR1Q311_9PEZI</name>
<accession>A0ABR1Q311</accession>
<sequence>MVTTKAIGGAILSARLTNGRHIVAQGSRLNPVTNVEEPFQGPLYDRALNVSHLDDTAVTVEDMSDLNVEYQHPAVKSLLDTLGPSLKADVFSPAYMTDNYELHQDRYEVIIENFFLNGFKVHRRTYPMLDAKNIKPKGYSDTDMAKVIGDQANSRARLETLDRDKTLDAMARLLCKDEDEPGKQRRFLTKNGSFKKNEKNTWSLLKTTIQGQMFQTRNDPAKRKQLLGNFNVDEAKSNETFSSWFKKAANIYDMGTNKGGNKHNDYLLDVEAAELCEVIAGQDIVILRDKNHELIAGVITEATQRLFPSVLDLAECKLHIYLEGVDEEFVLQVRQIQNRNIDLDPDHLPRLIHLLHKPAIPLIIA</sequence>
<dbReference type="EMBL" id="JAQQWE010000007">
    <property type="protein sequence ID" value="KAK7946386.1"/>
    <property type="molecule type" value="Genomic_DNA"/>
</dbReference>
<gene>
    <name evidence="1" type="ORF">PG986_010707</name>
</gene>
<organism evidence="1 2">
    <name type="scientific">Apiospora aurea</name>
    <dbReference type="NCBI Taxonomy" id="335848"/>
    <lineage>
        <taxon>Eukaryota</taxon>
        <taxon>Fungi</taxon>
        <taxon>Dikarya</taxon>
        <taxon>Ascomycota</taxon>
        <taxon>Pezizomycotina</taxon>
        <taxon>Sordariomycetes</taxon>
        <taxon>Xylariomycetidae</taxon>
        <taxon>Amphisphaeriales</taxon>
        <taxon>Apiosporaceae</taxon>
        <taxon>Apiospora</taxon>
    </lineage>
</organism>
<dbReference type="RefSeq" id="XP_066696420.1">
    <property type="nucleotide sequence ID" value="XM_066846929.1"/>
</dbReference>
<protein>
    <submittedName>
        <fullName evidence="1">Uncharacterized protein</fullName>
    </submittedName>
</protein>
<reference evidence="1 2" key="1">
    <citation type="submission" date="2023-01" db="EMBL/GenBank/DDBJ databases">
        <title>Analysis of 21 Apiospora genomes using comparative genomics revels a genus with tremendous synthesis potential of carbohydrate active enzymes and secondary metabolites.</title>
        <authorList>
            <person name="Sorensen T."/>
        </authorList>
    </citation>
    <scope>NUCLEOTIDE SEQUENCE [LARGE SCALE GENOMIC DNA]</scope>
    <source>
        <strain evidence="1 2">CBS 24483</strain>
    </source>
</reference>
<dbReference type="Proteomes" id="UP001391051">
    <property type="component" value="Unassembled WGS sequence"/>
</dbReference>
<comment type="caution">
    <text evidence="1">The sequence shown here is derived from an EMBL/GenBank/DDBJ whole genome shotgun (WGS) entry which is preliminary data.</text>
</comment>
<dbReference type="GeneID" id="92079991"/>
<keyword evidence="2" id="KW-1185">Reference proteome</keyword>